<protein>
    <submittedName>
        <fullName evidence="2">Jg16357 protein</fullName>
    </submittedName>
</protein>
<evidence type="ECO:0000313" key="2">
    <source>
        <dbReference type="EMBL" id="CAH2241795.1"/>
    </source>
</evidence>
<gene>
    <name evidence="2" type="primary">jg16357</name>
    <name evidence="2" type="ORF">PAEG_LOCUS18201</name>
</gene>
<accession>A0A8S4RTN4</accession>
<dbReference type="InterPro" id="IPR033393">
    <property type="entry name" value="NRBF2_MIT"/>
</dbReference>
<dbReference type="SUPFAM" id="SSF140361">
    <property type="entry name" value="MIT domain-like"/>
    <property type="match status" value="1"/>
</dbReference>
<dbReference type="Proteomes" id="UP000838756">
    <property type="component" value="Unassembled WGS sequence"/>
</dbReference>
<dbReference type="Pfam" id="PF17169">
    <property type="entry name" value="NRBF2_MIT"/>
    <property type="match status" value="1"/>
</dbReference>
<sequence length="97" mass="11318">METHPLNLAHQQHRRGEAYLKSKRYDEAIHCHNNAAELLLEAIKSTTSPVAVESITLQHSYHLKQKEFIKNKKEHYMRVKKAIDNMKIIQLEEGKSV</sequence>
<dbReference type="OrthoDB" id="3694230at2759"/>
<keyword evidence="3" id="KW-1185">Reference proteome</keyword>
<proteinExistence type="predicted"/>
<reference evidence="2" key="1">
    <citation type="submission" date="2022-03" db="EMBL/GenBank/DDBJ databases">
        <authorList>
            <person name="Lindestad O."/>
        </authorList>
    </citation>
    <scope>NUCLEOTIDE SEQUENCE</scope>
</reference>
<comment type="caution">
    <text evidence="2">The sequence shown here is derived from an EMBL/GenBank/DDBJ whole genome shotgun (WGS) entry which is preliminary data.</text>
</comment>
<organism evidence="2 3">
    <name type="scientific">Pararge aegeria aegeria</name>
    <dbReference type="NCBI Taxonomy" id="348720"/>
    <lineage>
        <taxon>Eukaryota</taxon>
        <taxon>Metazoa</taxon>
        <taxon>Ecdysozoa</taxon>
        <taxon>Arthropoda</taxon>
        <taxon>Hexapoda</taxon>
        <taxon>Insecta</taxon>
        <taxon>Pterygota</taxon>
        <taxon>Neoptera</taxon>
        <taxon>Endopterygota</taxon>
        <taxon>Lepidoptera</taxon>
        <taxon>Glossata</taxon>
        <taxon>Ditrysia</taxon>
        <taxon>Papilionoidea</taxon>
        <taxon>Nymphalidae</taxon>
        <taxon>Satyrinae</taxon>
        <taxon>Satyrini</taxon>
        <taxon>Parargina</taxon>
        <taxon>Pararge</taxon>
    </lineage>
</organism>
<dbReference type="EMBL" id="CAKXAJ010025589">
    <property type="protein sequence ID" value="CAH2241795.1"/>
    <property type="molecule type" value="Genomic_DNA"/>
</dbReference>
<dbReference type="InterPro" id="IPR039679">
    <property type="entry name" value="NRBF2"/>
</dbReference>
<dbReference type="PANTHER" id="PTHR14964">
    <property type="entry name" value="NUCLEAR RECEPTOR BINDING FACTOR 2"/>
    <property type="match status" value="1"/>
</dbReference>
<dbReference type="Gene3D" id="1.20.58.80">
    <property type="entry name" value="Phosphotransferase system, lactose/cellobiose-type IIA subunit"/>
    <property type="match status" value="1"/>
</dbReference>
<name>A0A8S4RTN4_9NEOP</name>
<dbReference type="GO" id="GO:0006914">
    <property type="term" value="P:autophagy"/>
    <property type="evidence" value="ECO:0007669"/>
    <property type="project" value="InterPro"/>
</dbReference>
<dbReference type="PANTHER" id="PTHR14964:SF2">
    <property type="entry name" value="NUCLEAR RECEPTOR-BINDING FACTOR 2"/>
    <property type="match status" value="1"/>
</dbReference>
<dbReference type="AlphaFoldDB" id="A0A8S4RTN4"/>
<evidence type="ECO:0000313" key="3">
    <source>
        <dbReference type="Proteomes" id="UP000838756"/>
    </source>
</evidence>
<evidence type="ECO:0000259" key="1">
    <source>
        <dbReference type="Pfam" id="PF17169"/>
    </source>
</evidence>
<feature type="domain" description="Nuclear receptor-binding factor 2 MIT" evidence="1">
    <location>
        <begin position="4"/>
        <end position="75"/>
    </location>
</feature>